<evidence type="ECO:0000313" key="5">
    <source>
        <dbReference type="Proteomes" id="UP000031386"/>
    </source>
</evidence>
<dbReference type="Pfam" id="PF16481">
    <property type="entry name" value="DUF5058"/>
    <property type="match status" value="1"/>
</dbReference>
<feature type="transmembrane region" description="Helical" evidence="1">
    <location>
        <begin position="218"/>
        <end position="237"/>
    </location>
</feature>
<keyword evidence="1" id="KW-0812">Transmembrane</keyword>
<evidence type="ECO:0000313" key="4">
    <source>
        <dbReference type="EMBL" id="WBB30539.1"/>
    </source>
</evidence>
<reference evidence="4" key="3">
    <citation type="submission" date="2022-07" db="EMBL/GenBank/DDBJ databases">
        <title>Parvimonas micra travels from the subgingival sulcus of the human oral cavity to the colorectal adenocarcinoma.</title>
        <authorList>
            <person name="Conde-Perez K."/>
            <person name="Buetas E."/>
            <person name="Aja-Macaya P."/>
            <person name="Martin-De Arribas E."/>
            <person name="Iglesias-Corras I."/>
            <person name="Trigo-Tasende N."/>
            <person name="Nasser-Ali M."/>
            <person name="Estevez L.S."/>
            <person name="Rumbo-Feal S."/>
            <person name="Otero-Alen B."/>
            <person name="Noguera J.F."/>
            <person name="Concha A."/>
            <person name="Pardinas-Lopez S."/>
            <person name="Carda-Dieguez M."/>
            <person name="Gomez-Randulfe I."/>
            <person name="Martinez-Lago N."/>
            <person name="Ladra S."/>
            <person name="Aparicio L.A."/>
            <person name="Bou G."/>
            <person name="Mira A."/>
            <person name="Vallejo J.A."/>
            <person name="Poza M."/>
        </authorList>
    </citation>
    <scope>NUCLEOTIDE SEQUENCE</scope>
    <source>
        <strain evidence="4">PM102KC-G-1</strain>
    </source>
</reference>
<feature type="transmembrane region" description="Helical" evidence="1">
    <location>
        <begin position="51"/>
        <end position="77"/>
    </location>
</feature>
<feature type="transmembrane region" description="Helical" evidence="1">
    <location>
        <begin position="117"/>
        <end position="136"/>
    </location>
</feature>
<name>A0A0B4S0E7_9FIRM</name>
<dbReference type="AlphaFoldDB" id="A0A0B4S0E7"/>
<organism evidence="2 5">
    <name type="scientific">Parvimonas micra</name>
    <dbReference type="NCBI Taxonomy" id="33033"/>
    <lineage>
        <taxon>Bacteria</taxon>
        <taxon>Bacillati</taxon>
        <taxon>Bacillota</taxon>
        <taxon>Tissierellia</taxon>
        <taxon>Tissierellales</taxon>
        <taxon>Peptoniphilaceae</taxon>
        <taxon>Parvimonas</taxon>
    </lineage>
</organism>
<sequence>MEYLKIANSPIFWILCLPVGLLVLIQAYIFSKKAIKSAELVDLSKSDAKKAFKIGAVSSIGPALGVFVVMLGLMSVIGGPLAWMRLAIIGSAPAELAASSMAAKAMGVELGGKGYNLVHFANAAWVMALNGSAWLLTTGLFSHQLDRVTKKVSGGDVKKLGVISIAAMCGSFAYLFGSELMKGFNTETRPFMVSAIGAAVVMIVLTKISEKYPKFKEYTLGIAMLAGMLSAVIYIKLGGM</sequence>
<dbReference type="Proteomes" id="UP000031386">
    <property type="component" value="Chromosome"/>
</dbReference>
<evidence type="ECO:0000256" key="1">
    <source>
        <dbReference type="SAM" id="Phobius"/>
    </source>
</evidence>
<dbReference type="EMBL" id="CP009761">
    <property type="protein sequence ID" value="AIZ36195.1"/>
    <property type="molecule type" value="Genomic_DNA"/>
</dbReference>
<keyword evidence="1" id="KW-1133">Transmembrane helix</keyword>
<feature type="transmembrane region" description="Helical" evidence="1">
    <location>
        <begin position="157"/>
        <end position="176"/>
    </location>
</feature>
<dbReference type="InterPro" id="IPR032479">
    <property type="entry name" value="DUF5058"/>
</dbReference>
<dbReference type="KEGG" id="pmic:NW74_01920"/>
<keyword evidence="1" id="KW-0472">Membrane</keyword>
<keyword evidence="5" id="KW-1185">Reference proteome</keyword>
<evidence type="ECO:0000313" key="2">
    <source>
        <dbReference type="EMBL" id="AIZ36195.1"/>
    </source>
</evidence>
<dbReference type="STRING" id="33033.NW74_01920"/>
<protein>
    <submittedName>
        <fullName evidence="3">DUF5058 family protein</fullName>
    </submittedName>
    <submittedName>
        <fullName evidence="2">Membrane protein</fullName>
    </submittedName>
</protein>
<feature type="transmembrane region" description="Helical" evidence="1">
    <location>
        <begin position="188"/>
        <end position="206"/>
    </location>
</feature>
<dbReference type="RefSeq" id="WP_029949527.1">
    <property type="nucleotide sequence ID" value="NZ_BHYQ01000001.1"/>
</dbReference>
<dbReference type="OrthoDB" id="86868at2"/>
<dbReference type="EMBL" id="JABZRE010000010">
    <property type="protein sequence ID" value="MBF1306908.1"/>
    <property type="molecule type" value="Genomic_DNA"/>
</dbReference>
<evidence type="ECO:0000313" key="3">
    <source>
        <dbReference type="EMBL" id="MBF1306908.1"/>
    </source>
</evidence>
<proteinExistence type="predicted"/>
<dbReference type="Proteomes" id="UP001210690">
    <property type="component" value="Chromosome"/>
</dbReference>
<dbReference type="Proteomes" id="UP000758611">
    <property type="component" value="Unassembled WGS sequence"/>
</dbReference>
<accession>A0A0B4S0E7</accession>
<feature type="transmembrane region" description="Helical" evidence="1">
    <location>
        <begin position="12"/>
        <end position="30"/>
    </location>
</feature>
<gene>
    <name evidence="3" type="ORF">HXM94_03900</name>
    <name evidence="4" type="ORF">NM222_06100</name>
    <name evidence="2" type="ORF">NW74_01920</name>
</gene>
<dbReference type="EMBL" id="CP101412">
    <property type="protein sequence ID" value="WBB30539.1"/>
    <property type="molecule type" value="Genomic_DNA"/>
</dbReference>
<reference evidence="2 5" key="1">
    <citation type="submission" date="2014-10" db="EMBL/GenBank/DDBJ databases">
        <title>Complete genome sequence of Parvimonas micra KCOM 1535 (= ChDC B708).</title>
        <authorList>
            <person name="Kook J.-K."/>
            <person name="Park S.-N."/>
            <person name="Lim Y.K."/>
            <person name="Roh H."/>
        </authorList>
    </citation>
    <scope>NUCLEOTIDE SEQUENCE [LARGE SCALE GENOMIC DNA]</scope>
    <source>
        <strain evidence="2">KCOM 1535</strain>
        <strain evidence="5">KCOM 1535 / ChDC B708</strain>
    </source>
</reference>
<reference evidence="3" key="2">
    <citation type="submission" date="2020-04" db="EMBL/GenBank/DDBJ databases">
        <title>Deep metagenomics examines the oral microbiome during advanced dental caries in children, revealing novel taxa and co-occurrences with host molecules.</title>
        <authorList>
            <person name="Baker J.L."/>
            <person name="Morton J.T."/>
            <person name="Dinis M."/>
            <person name="Alvarez R."/>
            <person name="Tran N.C."/>
            <person name="Knight R."/>
            <person name="Edlund A."/>
        </authorList>
    </citation>
    <scope>NUCLEOTIDE SEQUENCE</scope>
    <source>
        <strain evidence="3">JCVI_23_bin.11</strain>
    </source>
</reference>